<evidence type="ECO:0000259" key="6">
    <source>
        <dbReference type="PROSITE" id="PS51123"/>
    </source>
</evidence>
<dbReference type="InterPro" id="IPR037873">
    <property type="entry name" value="BamE-like"/>
</dbReference>
<evidence type="ECO:0000256" key="3">
    <source>
        <dbReference type="ARBA" id="ARBA00023136"/>
    </source>
</evidence>
<dbReference type="Pfam" id="PF00691">
    <property type="entry name" value="OmpA"/>
    <property type="match status" value="1"/>
</dbReference>
<dbReference type="InterPro" id="IPR050330">
    <property type="entry name" value="Bact_OuterMem_StrucFunc"/>
</dbReference>
<evidence type="ECO:0000313" key="7">
    <source>
        <dbReference type="EMBL" id="MCL1634720.1"/>
    </source>
</evidence>
<dbReference type="Gene3D" id="3.30.1330.60">
    <property type="entry name" value="OmpA-like domain"/>
    <property type="match status" value="1"/>
</dbReference>
<dbReference type="CDD" id="cd07185">
    <property type="entry name" value="OmpA_C-like"/>
    <property type="match status" value="1"/>
</dbReference>
<keyword evidence="2" id="KW-0732">Signal</keyword>
<dbReference type="Gene3D" id="3.30.1450.10">
    <property type="match status" value="1"/>
</dbReference>
<dbReference type="PRINTS" id="PR01021">
    <property type="entry name" value="OMPADOMAIN"/>
</dbReference>
<protein>
    <submittedName>
        <fullName evidence="7">Outer membrane protein assembly factor BamE</fullName>
    </submittedName>
</protein>
<evidence type="ECO:0000256" key="4">
    <source>
        <dbReference type="ARBA" id="ARBA00023237"/>
    </source>
</evidence>
<evidence type="ECO:0000256" key="1">
    <source>
        <dbReference type="ARBA" id="ARBA00004442"/>
    </source>
</evidence>
<organism evidence="7 8">
    <name type="scientific">Luteimonas galliterrae</name>
    <dbReference type="NCBI Taxonomy" id="2940486"/>
    <lineage>
        <taxon>Bacteria</taxon>
        <taxon>Pseudomonadati</taxon>
        <taxon>Pseudomonadota</taxon>
        <taxon>Gammaproteobacteria</taxon>
        <taxon>Lysobacterales</taxon>
        <taxon>Lysobacteraceae</taxon>
        <taxon>Luteimonas</taxon>
    </lineage>
</organism>
<gene>
    <name evidence="7" type="primary">bamE</name>
    <name evidence="7" type="ORF">M2650_08770</name>
</gene>
<feature type="domain" description="OmpA-like" evidence="6">
    <location>
        <begin position="167"/>
        <end position="294"/>
    </location>
</feature>
<dbReference type="PANTHER" id="PTHR30329">
    <property type="entry name" value="STATOR ELEMENT OF FLAGELLAR MOTOR COMPLEX"/>
    <property type="match status" value="1"/>
</dbReference>
<dbReference type="PANTHER" id="PTHR30329:SF21">
    <property type="entry name" value="LIPOPROTEIN YIAD-RELATED"/>
    <property type="match status" value="1"/>
</dbReference>
<dbReference type="InterPro" id="IPR036737">
    <property type="entry name" value="OmpA-like_sf"/>
</dbReference>
<dbReference type="Pfam" id="PF04355">
    <property type="entry name" value="BamE"/>
    <property type="match status" value="1"/>
</dbReference>
<dbReference type="RefSeq" id="WP_249473309.1">
    <property type="nucleotide sequence ID" value="NZ_JAMBEP010000001.1"/>
</dbReference>
<evidence type="ECO:0000313" key="8">
    <source>
        <dbReference type="Proteomes" id="UP001431217"/>
    </source>
</evidence>
<dbReference type="PROSITE" id="PS51123">
    <property type="entry name" value="OMPA_2"/>
    <property type="match status" value="1"/>
</dbReference>
<evidence type="ECO:0000256" key="2">
    <source>
        <dbReference type="ARBA" id="ARBA00022729"/>
    </source>
</evidence>
<dbReference type="InterPro" id="IPR006665">
    <property type="entry name" value="OmpA-like"/>
</dbReference>
<dbReference type="SUPFAM" id="SSF103088">
    <property type="entry name" value="OmpA-like"/>
    <property type="match status" value="1"/>
</dbReference>
<evidence type="ECO:0000256" key="5">
    <source>
        <dbReference type="PROSITE-ProRule" id="PRU00473"/>
    </source>
</evidence>
<name>A0ABT0MKD4_9GAMM</name>
<reference evidence="7 8" key="1">
    <citation type="submission" date="2022-05" db="EMBL/GenBank/DDBJ databases">
        <title>Luteimonas sp. SX5, whole genome shotgun sequencing project.</title>
        <authorList>
            <person name="Zhao G."/>
            <person name="Shen L."/>
        </authorList>
    </citation>
    <scope>NUCLEOTIDE SEQUENCE [LARGE SCALE GENOMIC DNA]</scope>
    <source>
        <strain evidence="7 8">SX5</strain>
    </source>
</reference>
<dbReference type="InterPro" id="IPR006664">
    <property type="entry name" value="OMP_bac"/>
</dbReference>
<accession>A0ABT0MKD4</accession>
<dbReference type="Proteomes" id="UP001431217">
    <property type="component" value="Unassembled WGS sequence"/>
</dbReference>
<keyword evidence="8" id="KW-1185">Reference proteome</keyword>
<keyword evidence="3 5" id="KW-0472">Membrane</keyword>
<dbReference type="EMBL" id="JAMBEP010000001">
    <property type="protein sequence ID" value="MCL1634720.1"/>
    <property type="molecule type" value="Genomic_DNA"/>
</dbReference>
<proteinExistence type="predicted"/>
<comment type="subcellular location">
    <subcellularLocation>
        <location evidence="1">Cell outer membrane</location>
    </subcellularLocation>
</comment>
<comment type="caution">
    <text evidence="7">The sequence shown here is derived from an EMBL/GenBank/DDBJ whole genome shotgun (WGS) entry which is preliminary data.</text>
</comment>
<dbReference type="InterPro" id="IPR007450">
    <property type="entry name" value="BamE_dom"/>
</dbReference>
<sequence length="294" mass="32488">MNKDGRLRDRRAACRRQNPTGAAEMKESNNVMRGIPLALCAVAMAAAFAGCTRHVSRDITPQGQAEEVVFPALDRIVLKEGTFPTKEALRQIGPAVTKDQLYDLVGRPHFREGFSAREWDYLFHFRNGDQVVTCQYKVIFDNGYRGQSFHWSPASCADQLKDGPNTADPKRFRISTDALFAFGRSGLDDMLPGGRDELLKMAEELKSSDASIVQVVGHTDFIGSDADNLRLSRQRAETVRDVLVRNGVSTDGLSAHGVGEAEPVKQCDGKLQHDALVACLQPNRRVEVIVKGFK</sequence>
<keyword evidence="4" id="KW-0998">Cell outer membrane</keyword>